<feature type="compositionally biased region" description="Basic and acidic residues" evidence="6">
    <location>
        <begin position="102"/>
        <end position="120"/>
    </location>
</feature>
<feature type="non-terminal residue" evidence="8">
    <location>
        <position position="818"/>
    </location>
</feature>
<keyword evidence="2" id="KW-0378">Hydrolase</keyword>
<feature type="region of interest" description="Disordered" evidence="6">
    <location>
        <begin position="680"/>
        <end position="728"/>
    </location>
</feature>
<feature type="binding site" evidence="5">
    <location>
        <position position="596"/>
    </location>
    <ligand>
        <name>Zn(2+)</name>
        <dbReference type="ChEBI" id="CHEBI:29105"/>
        <label>1</label>
    </ligand>
</feature>
<dbReference type="InterPro" id="IPR002073">
    <property type="entry name" value="PDEase_catalytic_dom"/>
</dbReference>
<feature type="compositionally biased region" description="Low complexity" evidence="6">
    <location>
        <begin position="239"/>
        <end position="255"/>
    </location>
</feature>
<feature type="compositionally biased region" description="Low complexity" evidence="6">
    <location>
        <begin position="212"/>
        <end position="225"/>
    </location>
</feature>
<feature type="binding site" evidence="4">
    <location>
        <begin position="442"/>
        <end position="446"/>
    </location>
    <ligand>
        <name>AMP</name>
        <dbReference type="ChEBI" id="CHEBI:456215"/>
    </ligand>
</feature>
<feature type="binding site" evidence="4">
    <location>
        <position position="596"/>
    </location>
    <ligand>
        <name>AMP</name>
        <dbReference type="ChEBI" id="CHEBI:456215"/>
    </ligand>
</feature>
<feature type="binding site" evidence="5">
    <location>
        <position position="486"/>
    </location>
    <ligand>
        <name>Zn(2+)</name>
        <dbReference type="ChEBI" id="CHEBI:29105"/>
        <label>1</label>
    </ligand>
</feature>
<evidence type="ECO:0000256" key="2">
    <source>
        <dbReference type="ARBA" id="ARBA00022801"/>
    </source>
</evidence>
<dbReference type="PRINTS" id="PR00387">
    <property type="entry name" value="PDIESTERASE1"/>
</dbReference>
<dbReference type="CDD" id="cd00077">
    <property type="entry name" value="HDc"/>
    <property type="match status" value="1"/>
</dbReference>
<dbReference type="EMBL" id="BDIP01000032">
    <property type="protein sequence ID" value="GIQ79633.1"/>
    <property type="molecule type" value="Genomic_DNA"/>
</dbReference>
<feature type="compositionally biased region" description="Basic and acidic residues" evidence="6">
    <location>
        <begin position="696"/>
        <end position="707"/>
    </location>
</feature>
<dbReference type="InterPro" id="IPR003607">
    <property type="entry name" value="HD/PDEase_dom"/>
</dbReference>
<feature type="region of interest" description="Disordered" evidence="6">
    <location>
        <begin position="154"/>
        <end position="264"/>
    </location>
</feature>
<sequence length="818" mass="88647">DTDSEEDALSPARRHHTLGSHSGQATMLLSCPGSEASGNLRFSSYLGGDPLRPSRALLGSPSTFSDISRLSLSLSVAGSGSPLEKGQDADREVIYTETDTCTEAHDTEREGGKGEGTRPERTLLASYSSSVILPETSKIDWGKVTHENGRDLYYRAPYTPPGSESVRGEALQKGEGRERERLPPNTLAMDTPGGKTPTRPKEYRDPLLPNRHSATSTSHSSDASSVFSHGQGRLSMQASAVSGSSGRHSNSGSLGPVVPSGTSSVWSARVGCDGPINRMEGQGLGSLFEVLQGLSAEGNPSVSGRSVFVTPMEVLNTLRRFKLRSSGLAGSDLSLASIAECPTQSTQSIERGETEDARDANCNPLPPSCPSAAPSDTVPEFLSPDFDAHAWKRSHRRDSLAYLGYLCHTHFSLEGVVSLNRFTAALMQFQRMYSDSGQPTYHNSTHAVDVMQMVAVMLDRLRRTERGQTLAPPIVVGVMLLAAAAHDVEHVGVTSDLLTNIRHPLYHLFGSQATLEQYHSMLGAYVLRYFSVFDDLPDDDRVTCETLFQGLVLATDPRTVFASCDAMDALSKGHAENTPFLECQEVLLSGIMRLADISNAARPFPIAKTHSLNVMSEFYRTGDLEVAYGLEMGSFRDRGQGPEGIRQCQVSFIDYVVRRYAASIASFAMYAETDTSVSVAEGEREVDETYTSRPYIEGEREVDREGESGTSSTHSLSPAPSLSGDTDTPLATLLQSLVDTIDTNRSLWDTVDLADPAMLACLNTSEGDTEGEREGEGEGEGDTHITHIAGEREVEGERDTDAYHRHSGRERDSEREDP</sequence>
<dbReference type="Pfam" id="PF00233">
    <property type="entry name" value="PDEase_I"/>
    <property type="match status" value="1"/>
</dbReference>
<evidence type="ECO:0000259" key="7">
    <source>
        <dbReference type="PROSITE" id="PS51845"/>
    </source>
</evidence>
<feature type="compositionally biased region" description="Basic and acidic residues" evidence="6">
    <location>
        <begin position="770"/>
        <end position="818"/>
    </location>
</feature>
<feature type="region of interest" description="Disordered" evidence="6">
    <location>
        <begin position="99"/>
        <end position="120"/>
    </location>
</feature>
<dbReference type="SMART" id="SM00471">
    <property type="entry name" value="HDc"/>
    <property type="match status" value="1"/>
</dbReference>
<feature type="binding site" evidence="5">
    <location>
        <position position="487"/>
    </location>
    <ligand>
        <name>Zn(2+)</name>
        <dbReference type="ChEBI" id="CHEBI:29105"/>
        <label>2</label>
    </ligand>
</feature>
<feature type="active site" description="Proton donor" evidence="3">
    <location>
        <position position="442"/>
    </location>
</feature>
<dbReference type="AlphaFoldDB" id="A0A9K3GE97"/>
<dbReference type="OrthoDB" id="189220at2759"/>
<evidence type="ECO:0000256" key="1">
    <source>
        <dbReference type="ARBA" id="ARBA00022723"/>
    </source>
</evidence>
<feature type="binding site" evidence="4">
    <location>
        <position position="649"/>
    </location>
    <ligand>
        <name>AMP</name>
        <dbReference type="ChEBI" id="CHEBI:456215"/>
    </ligand>
</feature>
<feature type="binding site" evidence="4">
    <location>
        <position position="487"/>
    </location>
    <ligand>
        <name>AMP</name>
        <dbReference type="ChEBI" id="CHEBI:456215"/>
    </ligand>
</feature>
<feature type="compositionally biased region" description="Basic and acidic residues" evidence="6">
    <location>
        <begin position="166"/>
        <end position="182"/>
    </location>
</feature>
<comment type="caution">
    <text evidence="8">The sequence shown here is derived from an EMBL/GenBank/DDBJ whole genome shotgun (WGS) entry which is preliminary data.</text>
</comment>
<protein>
    <submittedName>
        <fullName evidence="8">3'5'-cyclic nucleotide phosphodiesterase</fullName>
    </submittedName>
</protein>
<dbReference type="PANTHER" id="PTHR11347">
    <property type="entry name" value="CYCLIC NUCLEOTIDE PHOSPHODIESTERASE"/>
    <property type="match status" value="1"/>
</dbReference>
<dbReference type="Proteomes" id="UP000265618">
    <property type="component" value="Unassembled WGS sequence"/>
</dbReference>
<feature type="compositionally biased region" description="Basic and acidic residues" evidence="6">
    <location>
        <begin position="350"/>
        <end position="359"/>
    </location>
</feature>
<evidence type="ECO:0000313" key="9">
    <source>
        <dbReference type="Proteomes" id="UP000265618"/>
    </source>
</evidence>
<keyword evidence="9" id="KW-1185">Reference proteome</keyword>
<proteinExistence type="predicted"/>
<feature type="region of interest" description="Disordered" evidence="6">
    <location>
        <begin position="1"/>
        <end position="33"/>
    </location>
</feature>
<dbReference type="PROSITE" id="PS51845">
    <property type="entry name" value="PDEASE_I_2"/>
    <property type="match status" value="1"/>
</dbReference>
<name>A0A9K3GE97_9EUKA</name>
<evidence type="ECO:0000256" key="6">
    <source>
        <dbReference type="SAM" id="MobiDB-lite"/>
    </source>
</evidence>
<reference evidence="8 9" key="1">
    <citation type="journal article" date="2018" name="PLoS ONE">
        <title>The draft genome of Kipferlia bialata reveals reductive genome evolution in fornicate parasites.</title>
        <authorList>
            <person name="Tanifuji G."/>
            <person name="Takabayashi S."/>
            <person name="Kume K."/>
            <person name="Takagi M."/>
            <person name="Nakayama T."/>
            <person name="Kamikawa R."/>
            <person name="Inagaki Y."/>
            <person name="Hashimoto T."/>
        </authorList>
    </citation>
    <scope>NUCLEOTIDE SEQUENCE [LARGE SCALE GENOMIC DNA]</scope>
    <source>
        <strain evidence="8">NY0173</strain>
    </source>
</reference>
<feature type="binding site" evidence="5">
    <location>
        <position position="446"/>
    </location>
    <ligand>
        <name>Zn(2+)</name>
        <dbReference type="ChEBI" id="CHEBI:29105"/>
        <label>1</label>
    </ligand>
</feature>
<dbReference type="InterPro" id="IPR023088">
    <property type="entry name" value="PDEase"/>
</dbReference>
<evidence type="ECO:0000256" key="4">
    <source>
        <dbReference type="PIRSR" id="PIRSR623088-2"/>
    </source>
</evidence>
<dbReference type="Gene3D" id="1.10.1300.10">
    <property type="entry name" value="3'5'-cyclic nucleotide phosphodiesterase, catalytic domain"/>
    <property type="match status" value="1"/>
</dbReference>
<feature type="compositionally biased region" description="Polar residues" evidence="6">
    <location>
        <begin position="708"/>
        <end position="726"/>
    </location>
</feature>
<evidence type="ECO:0000313" key="8">
    <source>
        <dbReference type="EMBL" id="GIQ79633.1"/>
    </source>
</evidence>
<evidence type="ECO:0000256" key="5">
    <source>
        <dbReference type="PIRSR" id="PIRSR623088-3"/>
    </source>
</evidence>
<dbReference type="GO" id="GO:0004114">
    <property type="term" value="F:3',5'-cyclic-nucleotide phosphodiesterase activity"/>
    <property type="evidence" value="ECO:0007669"/>
    <property type="project" value="InterPro"/>
</dbReference>
<keyword evidence="1 5" id="KW-0479">Metal-binding</keyword>
<feature type="domain" description="PDEase" evidence="7">
    <location>
        <begin position="354"/>
        <end position="755"/>
    </location>
</feature>
<organism evidence="8 9">
    <name type="scientific">Kipferlia bialata</name>
    <dbReference type="NCBI Taxonomy" id="797122"/>
    <lineage>
        <taxon>Eukaryota</taxon>
        <taxon>Metamonada</taxon>
        <taxon>Carpediemonas-like organisms</taxon>
        <taxon>Kipferlia</taxon>
    </lineage>
</organism>
<dbReference type="GO" id="GO:0007165">
    <property type="term" value="P:signal transduction"/>
    <property type="evidence" value="ECO:0007669"/>
    <property type="project" value="InterPro"/>
</dbReference>
<feature type="region of interest" description="Disordered" evidence="6">
    <location>
        <begin position="344"/>
        <end position="364"/>
    </location>
</feature>
<dbReference type="InterPro" id="IPR036971">
    <property type="entry name" value="PDEase_catalytic_dom_sf"/>
</dbReference>
<gene>
    <name evidence="8" type="ORF">KIPB_000303</name>
</gene>
<feature type="region of interest" description="Disordered" evidence="6">
    <location>
        <begin position="765"/>
        <end position="818"/>
    </location>
</feature>
<evidence type="ECO:0000256" key="3">
    <source>
        <dbReference type="PIRSR" id="PIRSR623088-1"/>
    </source>
</evidence>
<accession>A0A9K3GE97</accession>
<feature type="binding site" evidence="5">
    <location>
        <position position="487"/>
    </location>
    <ligand>
        <name>Zn(2+)</name>
        <dbReference type="ChEBI" id="CHEBI:29105"/>
        <label>1</label>
    </ligand>
</feature>
<dbReference type="GO" id="GO:0046872">
    <property type="term" value="F:metal ion binding"/>
    <property type="evidence" value="ECO:0007669"/>
    <property type="project" value="UniProtKB-KW"/>
</dbReference>
<dbReference type="SUPFAM" id="SSF109604">
    <property type="entry name" value="HD-domain/PDEase-like"/>
    <property type="match status" value="1"/>
</dbReference>